<dbReference type="AlphaFoldDB" id="A0AAD4W591"/>
<name>A0AAD4W591_PRUDU</name>
<dbReference type="InterPro" id="IPR038975">
    <property type="entry name" value="THNL"/>
</dbReference>
<evidence type="ECO:0000313" key="3">
    <source>
        <dbReference type="Proteomes" id="UP001054821"/>
    </source>
</evidence>
<accession>A0AAD4W591</accession>
<protein>
    <recommendedName>
        <fullName evidence="4">Thionin-like protein 2</fullName>
    </recommendedName>
</protein>
<feature type="chain" id="PRO_5042242421" description="Thionin-like protein 2" evidence="1">
    <location>
        <begin position="26"/>
        <end position="117"/>
    </location>
</feature>
<dbReference type="Proteomes" id="UP001054821">
    <property type="component" value="Chromosome 3"/>
</dbReference>
<reference evidence="2 3" key="1">
    <citation type="journal article" date="2022" name="G3 (Bethesda)">
        <title>Whole-genome sequence and methylome profiling of the almond [Prunus dulcis (Mill.) D.A. Webb] cultivar 'Nonpareil'.</title>
        <authorList>
            <person name="D'Amico-Willman K.M."/>
            <person name="Ouma W.Z."/>
            <person name="Meulia T."/>
            <person name="Sideli G.M."/>
            <person name="Gradziel T.M."/>
            <person name="Fresnedo-Ramirez J."/>
        </authorList>
    </citation>
    <scope>NUCLEOTIDE SEQUENCE [LARGE SCALE GENOMIC DNA]</scope>
    <source>
        <strain evidence="2">Clone GOH B32 T37-40</strain>
    </source>
</reference>
<comment type="caution">
    <text evidence="2">The sequence shown here is derived from an EMBL/GenBank/DDBJ whole genome shotgun (WGS) entry which is preliminary data.</text>
</comment>
<evidence type="ECO:0008006" key="4">
    <source>
        <dbReference type="Google" id="ProtNLM"/>
    </source>
</evidence>
<keyword evidence="3" id="KW-1185">Reference proteome</keyword>
<evidence type="ECO:0000256" key="1">
    <source>
        <dbReference type="SAM" id="SignalP"/>
    </source>
</evidence>
<dbReference type="PANTHER" id="PTHR36312">
    <property type="entry name" value="THIONIN-LIKE PROTEIN 1"/>
    <property type="match status" value="1"/>
</dbReference>
<organism evidence="2 3">
    <name type="scientific">Prunus dulcis</name>
    <name type="common">Almond</name>
    <name type="synonym">Amygdalus dulcis</name>
    <dbReference type="NCBI Taxonomy" id="3755"/>
    <lineage>
        <taxon>Eukaryota</taxon>
        <taxon>Viridiplantae</taxon>
        <taxon>Streptophyta</taxon>
        <taxon>Embryophyta</taxon>
        <taxon>Tracheophyta</taxon>
        <taxon>Spermatophyta</taxon>
        <taxon>Magnoliopsida</taxon>
        <taxon>eudicotyledons</taxon>
        <taxon>Gunneridae</taxon>
        <taxon>Pentapetalae</taxon>
        <taxon>rosids</taxon>
        <taxon>fabids</taxon>
        <taxon>Rosales</taxon>
        <taxon>Rosaceae</taxon>
        <taxon>Amygdaloideae</taxon>
        <taxon>Amygdaleae</taxon>
        <taxon>Prunus</taxon>
    </lineage>
</organism>
<evidence type="ECO:0000313" key="2">
    <source>
        <dbReference type="EMBL" id="KAI5337140.1"/>
    </source>
</evidence>
<proteinExistence type="predicted"/>
<sequence length="117" mass="12382">METKIVRFAMVACVVLGLLTGQSTALFKGCYLVCFAGCIHKPPKNPLTCVVKCAKECFGLHSSLGIQTDPKHFCKLGCAASLCANIITAENPDGDKANACVDSCFGTCEHSYASTKN</sequence>
<gene>
    <name evidence="2" type="ORF">L3X38_016409</name>
</gene>
<keyword evidence="1" id="KW-0732">Signal</keyword>
<feature type="signal peptide" evidence="1">
    <location>
        <begin position="1"/>
        <end position="25"/>
    </location>
</feature>
<dbReference type="EMBL" id="JAJFAZ020000003">
    <property type="protein sequence ID" value="KAI5337140.1"/>
    <property type="molecule type" value="Genomic_DNA"/>
</dbReference>
<dbReference type="PANTHER" id="PTHR36312:SF15">
    <property type="entry name" value="THIONIN-LIKE PROTEIN"/>
    <property type="match status" value="1"/>
</dbReference>